<dbReference type="EC" id="4.1.1.19" evidence="3"/>
<keyword evidence="3" id="KW-0460">Magnesium</keyword>
<comment type="cofactor">
    <cofactor evidence="3">
        <name>Mg(2+)</name>
        <dbReference type="ChEBI" id="CHEBI:18420"/>
    </cofactor>
</comment>
<evidence type="ECO:0000256" key="4">
    <source>
        <dbReference type="SAM" id="MobiDB-lite"/>
    </source>
</evidence>
<comment type="similarity">
    <text evidence="3">Belongs to the Orn/Lys/Arg decarboxylase class-II family. SpeA subfamily.</text>
</comment>
<organism evidence="5">
    <name type="scientific">Auxenochlorella protothecoides</name>
    <name type="common">Green microalga</name>
    <name type="synonym">Chlorella protothecoides</name>
    <dbReference type="NCBI Taxonomy" id="3075"/>
    <lineage>
        <taxon>Eukaryota</taxon>
        <taxon>Viridiplantae</taxon>
        <taxon>Chlorophyta</taxon>
        <taxon>core chlorophytes</taxon>
        <taxon>Trebouxiophyceae</taxon>
        <taxon>Chlorellales</taxon>
        <taxon>Chlorellaceae</taxon>
        <taxon>Auxenochlorella</taxon>
    </lineage>
</organism>
<dbReference type="UniPathway" id="UPA00186">
    <property type="reaction ID" value="UER00284"/>
</dbReference>
<protein>
    <recommendedName>
        <fullName evidence="3">Arginine decarboxylase</fullName>
        <ecNumber evidence="3">4.1.1.19</ecNumber>
    </recommendedName>
</protein>
<keyword evidence="3" id="KW-0456">Lyase</keyword>
<dbReference type="PANTHER" id="PTHR43295">
    <property type="entry name" value="ARGININE DECARBOXYLASE"/>
    <property type="match status" value="1"/>
</dbReference>
<feature type="region of interest" description="Disordered" evidence="4">
    <location>
        <begin position="101"/>
        <end position="124"/>
    </location>
</feature>
<proteinExistence type="inferred from homology"/>
<name>A0A1D1ZYU7_AUXPR</name>
<evidence type="ECO:0000256" key="1">
    <source>
        <dbReference type="ARBA" id="ARBA00001933"/>
    </source>
</evidence>
<comment type="cofactor">
    <cofactor evidence="1 3">
        <name>pyridoxal 5'-phosphate</name>
        <dbReference type="ChEBI" id="CHEBI:597326"/>
    </cofactor>
</comment>
<comment type="catalytic activity">
    <reaction evidence="3">
        <text>L-arginine + H(+) = agmatine + CO2</text>
        <dbReference type="Rhea" id="RHEA:17641"/>
        <dbReference type="ChEBI" id="CHEBI:15378"/>
        <dbReference type="ChEBI" id="CHEBI:16526"/>
        <dbReference type="ChEBI" id="CHEBI:32682"/>
        <dbReference type="ChEBI" id="CHEBI:58145"/>
        <dbReference type="EC" id="4.1.1.19"/>
    </reaction>
</comment>
<keyword evidence="2 3" id="KW-0663">Pyridoxal phosphate</keyword>
<comment type="pathway">
    <text evidence="3">Amine and polyamine biosynthesis; agmatine biosynthesis; agmatine from L-arginine: step 1/1.</text>
</comment>
<evidence type="ECO:0000313" key="5">
    <source>
        <dbReference type="EMBL" id="JAT72120.1"/>
    </source>
</evidence>
<accession>A0A1D1ZYU7</accession>
<reference evidence="5" key="1">
    <citation type="submission" date="2015-08" db="EMBL/GenBank/DDBJ databases">
        <authorList>
            <person name="Babu N.S."/>
            <person name="Beckwith C.J."/>
            <person name="Beseler K.G."/>
            <person name="Brison A."/>
            <person name="Carone J.V."/>
            <person name="Caskin T.P."/>
            <person name="Diamond M."/>
            <person name="Durham M.E."/>
            <person name="Foxe J.M."/>
            <person name="Go M."/>
            <person name="Henderson B.A."/>
            <person name="Jones I.B."/>
            <person name="McGettigan J.A."/>
            <person name="Micheletti S.J."/>
            <person name="Nasrallah M.E."/>
            <person name="Ortiz D."/>
            <person name="Piller C.R."/>
            <person name="Privatt S.R."/>
            <person name="Schneider S.L."/>
            <person name="Sharp S."/>
            <person name="Smith T.C."/>
            <person name="Stanton J.D."/>
            <person name="Ullery H.E."/>
            <person name="Wilson R.J."/>
            <person name="Serrano M.G."/>
            <person name="Buck G."/>
            <person name="Lee V."/>
            <person name="Wang Y."/>
            <person name="Carvalho R."/>
            <person name="Voegtly L."/>
            <person name="Shi R."/>
            <person name="Duckworth R."/>
            <person name="Johnson A."/>
            <person name="Loviza R."/>
            <person name="Walstead R."/>
            <person name="Shah Z."/>
            <person name="Kiflezghi M."/>
            <person name="Wade K."/>
            <person name="Ball S.L."/>
            <person name="Bradley K.W."/>
            <person name="Asai D.J."/>
            <person name="Bowman C.A."/>
            <person name="Russell D.A."/>
            <person name="Pope W.H."/>
            <person name="Jacobs-Sera D."/>
            <person name="Hendrix R.W."/>
            <person name="Hatfull G.F."/>
        </authorList>
    </citation>
    <scope>NUCLEOTIDE SEQUENCE</scope>
</reference>
<dbReference type="PANTHER" id="PTHR43295:SF1">
    <property type="entry name" value="ARGININE DECARBOXYLASE 1, CHLOROPLASTIC-RELATED"/>
    <property type="match status" value="1"/>
</dbReference>
<dbReference type="Gene3D" id="3.20.20.10">
    <property type="entry name" value="Alanine racemase"/>
    <property type="match status" value="1"/>
</dbReference>
<sequence length="426" mass="46486">MHRALPRGVAGRCKEVNVANSCCNPRHWAIYFCIINSIWAAGYSSPLVCRMDCAAGVERKLQSTGCGYSSRASQLYDLDTTSAASSGDLLLDFKPVTSEADLQSSRSPSQARQLGLSPALGREGSTWSTEASRALYNVDGWGCGYVDIAEEGNLAIRPLGEDGPAVDLPQLVEHLKERGLLPPLLLRFPSIACHRLEKLRDAFRAAIERFEYQGCFRSVFPVKSNPDRLLLQGMLDYSWSHEHGHGLGLEVGSKAELTMALSMIPLPASPAFNLICNGCKDAEYMELAMHAGELGVNAVVVMEQYSEGTAPSLACAPARSWPLSGSWPQRACWTAWCSSTSTWAPRSPTSAWLKRSCGRRLSSTLNWSRWARGCASWTSVVGWPWTTTAPSPTPRPPWPTACRATPTTSYRPCRRCACTAASRPPP</sequence>
<evidence type="ECO:0000256" key="2">
    <source>
        <dbReference type="ARBA" id="ARBA00022898"/>
    </source>
</evidence>
<keyword evidence="3" id="KW-0745">Spermidine biosynthesis</keyword>
<dbReference type="AlphaFoldDB" id="A0A1D1ZYU7"/>
<dbReference type="GO" id="GO:0008295">
    <property type="term" value="P:spermidine biosynthetic process"/>
    <property type="evidence" value="ECO:0007669"/>
    <property type="project" value="UniProtKB-KW"/>
</dbReference>
<dbReference type="GO" id="GO:0008792">
    <property type="term" value="F:arginine decarboxylase activity"/>
    <property type="evidence" value="ECO:0007669"/>
    <property type="project" value="UniProtKB-EC"/>
</dbReference>
<gene>
    <name evidence="5" type="ORF">g.28626</name>
</gene>
<dbReference type="InterPro" id="IPR002985">
    <property type="entry name" value="Arg_decrbxlase"/>
</dbReference>
<keyword evidence="3" id="KW-0210">Decarboxylase</keyword>
<dbReference type="GO" id="GO:0006527">
    <property type="term" value="P:L-arginine catabolic process"/>
    <property type="evidence" value="ECO:0007669"/>
    <property type="project" value="InterPro"/>
</dbReference>
<dbReference type="SUPFAM" id="SSF51419">
    <property type="entry name" value="PLP-binding barrel"/>
    <property type="match status" value="1"/>
</dbReference>
<dbReference type="InterPro" id="IPR029066">
    <property type="entry name" value="PLP-binding_barrel"/>
</dbReference>
<dbReference type="PRINTS" id="PR01180">
    <property type="entry name" value="ARGDCRBXLASE"/>
</dbReference>
<evidence type="ECO:0000256" key="3">
    <source>
        <dbReference type="RuleBase" id="RU003740"/>
    </source>
</evidence>
<dbReference type="EMBL" id="GDKF01006502">
    <property type="protein sequence ID" value="JAT72120.1"/>
    <property type="molecule type" value="Transcribed_RNA"/>
</dbReference>
<feature type="compositionally biased region" description="Polar residues" evidence="4">
    <location>
        <begin position="101"/>
        <end position="112"/>
    </location>
</feature>